<organism evidence="1">
    <name type="scientific">marine sediment metagenome</name>
    <dbReference type="NCBI Taxonomy" id="412755"/>
    <lineage>
        <taxon>unclassified sequences</taxon>
        <taxon>metagenomes</taxon>
        <taxon>ecological metagenomes</taxon>
    </lineage>
</organism>
<accession>A0A0F8WM96</accession>
<gene>
    <name evidence="1" type="ORF">LCGC14_3135950</name>
</gene>
<proteinExistence type="predicted"/>
<protein>
    <submittedName>
        <fullName evidence="1">Uncharacterized protein</fullName>
    </submittedName>
</protein>
<dbReference type="EMBL" id="LAZR01068592">
    <property type="protein sequence ID" value="KKK49350.1"/>
    <property type="molecule type" value="Genomic_DNA"/>
</dbReference>
<reference evidence="1" key="1">
    <citation type="journal article" date="2015" name="Nature">
        <title>Complex archaea that bridge the gap between prokaryotes and eukaryotes.</title>
        <authorList>
            <person name="Spang A."/>
            <person name="Saw J.H."/>
            <person name="Jorgensen S.L."/>
            <person name="Zaremba-Niedzwiedzka K."/>
            <person name="Martijn J."/>
            <person name="Lind A.E."/>
            <person name="van Eijk R."/>
            <person name="Schleper C."/>
            <person name="Guy L."/>
            <person name="Ettema T.J."/>
        </authorList>
    </citation>
    <scope>NUCLEOTIDE SEQUENCE</scope>
</reference>
<dbReference type="AlphaFoldDB" id="A0A0F8WM96"/>
<name>A0A0F8WM96_9ZZZZ</name>
<evidence type="ECO:0000313" key="1">
    <source>
        <dbReference type="EMBL" id="KKK49350.1"/>
    </source>
</evidence>
<sequence>MKGFAQIILLSLWFFAIVAPSVITLLDKENPVWVTNLNEEEQQEAGKKAQASQKIINDGHFDFSLIAQSNKIVLGDCHSIGYFDYTLEILLPPPEHIG</sequence>
<comment type="caution">
    <text evidence="1">The sequence shown here is derived from an EMBL/GenBank/DDBJ whole genome shotgun (WGS) entry which is preliminary data.</text>
</comment>